<dbReference type="AlphaFoldDB" id="A0A382T361"/>
<reference evidence="1" key="1">
    <citation type="submission" date="2018-05" db="EMBL/GenBank/DDBJ databases">
        <authorList>
            <person name="Lanie J.A."/>
            <person name="Ng W.-L."/>
            <person name="Kazmierczak K.M."/>
            <person name="Andrzejewski T.M."/>
            <person name="Davidsen T.M."/>
            <person name="Wayne K.J."/>
            <person name="Tettelin H."/>
            <person name="Glass J.I."/>
            <person name="Rusch D."/>
            <person name="Podicherti R."/>
            <person name="Tsui H.-C.T."/>
            <person name="Winkler M.E."/>
        </authorList>
    </citation>
    <scope>NUCLEOTIDE SEQUENCE</scope>
</reference>
<organism evidence="1">
    <name type="scientific">marine metagenome</name>
    <dbReference type="NCBI Taxonomy" id="408172"/>
    <lineage>
        <taxon>unclassified sequences</taxon>
        <taxon>metagenomes</taxon>
        <taxon>ecological metagenomes</taxon>
    </lineage>
</organism>
<dbReference type="EMBL" id="UINC01133331">
    <property type="protein sequence ID" value="SVD16195.1"/>
    <property type="molecule type" value="Genomic_DNA"/>
</dbReference>
<evidence type="ECO:0000313" key="1">
    <source>
        <dbReference type="EMBL" id="SVD16195.1"/>
    </source>
</evidence>
<protein>
    <submittedName>
        <fullName evidence="1">Uncharacterized protein</fullName>
    </submittedName>
</protein>
<feature type="non-terminal residue" evidence="1">
    <location>
        <position position="1"/>
    </location>
</feature>
<proteinExistence type="predicted"/>
<accession>A0A382T361</accession>
<sequence>GQFGQLAFGLKALLWEDQDKAYAAGVRVEAPTGPNFTVTLPTVVPDAGFEMDAWYFTPWLGGQWTPGPNWVASAFVSYRLNSGALTNERSNGFPPVDFRQPTYLFADLSIGRWIVQREGQGGITSLAPVLELHYTTTPTAGSENVGGENGTYASGILLGKTDYLNLTAGLNGTYNDAWQFGIGAAMPLRTNPRNGFPLWNTDRTFSWALLANLNYYFR</sequence>
<gene>
    <name evidence="1" type="ORF">METZ01_LOCUS369049</name>
</gene>
<name>A0A382T361_9ZZZZ</name>